<dbReference type="Pfam" id="PF10698">
    <property type="entry name" value="DUF2505"/>
    <property type="match status" value="1"/>
</dbReference>
<name>A0A4Z0HR37_MYCPR</name>
<protein>
    <submittedName>
        <fullName evidence="1">DUF2505 domain-containing protein</fullName>
    </submittedName>
</protein>
<dbReference type="RefSeq" id="WP_135360454.1">
    <property type="nucleotide sequence ID" value="NZ_JBLVUM010000002.1"/>
</dbReference>
<dbReference type="EMBL" id="RWKA01000008">
    <property type="protein sequence ID" value="TGB41650.1"/>
    <property type="molecule type" value="Genomic_DNA"/>
</dbReference>
<dbReference type="InterPro" id="IPR019639">
    <property type="entry name" value="DUF2505"/>
</dbReference>
<proteinExistence type="predicted"/>
<dbReference type="Proteomes" id="UP000297792">
    <property type="component" value="Unassembled WGS sequence"/>
</dbReference>
<evidence type="ECO:0000313" key="2">
    <source>
        <dbReference type="Proteomes" id="UP000297792"/>
    </source>
</evidence>
<reference evidence="1 2" key="1">
    <citation type="submission" date="2018-12" db="EMBL/GenBank/DDBJ databases">
        <title>Draft genome sequences of Mycolicibacterium peregrinum isolated from a pig with lymphadenitis and from soil on the same Japanese pig farm.</title>
        <authorList>
            <person name="Komatsu T."/>
            <person name="Ohya K."/>
            <person name="Sawai K."/>
            <person name="Odoi J.O."/>
            <person name="Otsu K."/>
            <person name="Ota A."/>
            <person name="Ito T."/>
            <person name="Kawai M."/>
            <person name="Maruyama F."/>
        </authorList>
    </citation>
    <scope>NUCLEOTIDE SEQUENCE [LARGE SCALE GENOMIC DNA]</scope>
    <source>
        <strain evidence="1 2">138</strain>
    </source>
</reference>
<keyword evidence="2" id="KW-1185">Reference proteome</keyword>
<dbReference type="AlphaFoldDB" id="A0A4Z0HR37"/>
<comment type="caution">
    <text evidence="1">The sequence shown here is derived from an EMBL/GenBank/DDBJ whole genome shotgun (WGS) entry which is preliminary data.</text>
</comment>
<organism evidence="1 2">
    <name type="scientific">Mycolicibacterium peregrinum</name>
    <name type="common">Mycobacterium peregrinum</name>
    <dbReference type="NCBI Taxonomy" id="43304"/>
    <lineage>
        <taxon>Bacteria</taxon>
        <taxon>Bacillati</taxon>
        <taxon>Actinomycetota</taxon>
        <taxon>Actinomycetes</taxon>
        <taxon>Mycobacteriales</taxon>
        <taxon>Mycobacteriaceae</taxon>
        <taxon>Mycolicibacterium</taxon>
    </lineage>
</organism>
<accession>A0A4Z0HR37</accession>
<evidence type="ECO:0000313" key="1">
    <source>
        <dbReference type="EMBL" id="TGB41650.1"/>
    </source>
</evidence>
<sequence>MSRSFDFTVDSSATVEQIHSAFGERDYWLARLKKFGSIGRLDTLTVDTDGCVTTVVVHDLRPDGLPGPVTKFFPKEFQIVQQEIWRAIGGGRVRGEVSVVPHGAPGSWVGTALITPRSEGSQLKCAATAEFKVPLVGGKIESLMGRMLVQNISVVQRFTAEWITSHA</sequence>
<gene>
    <name evidence="1" type="ORF">EJD98_17120</name>
</gene>